<organism evidence="3 4">
    <name type="scientific">Callosobruchus maculatus</name>
    <name type="common">Southern cowpea weevil</name>
    <name type="synonym">Pulse bruchid</name>
    <dbReference type="NCBI Taxonomy" id="64391"/>
    <lineage>
        <taxon>Eukaryota</taxon>
        <taxon>Metazoa</taxon>
        <taxon>Ecdysozoa</taxon>
        <taxon>Arthropoda</taxon>
        <taxon>Hexapoda</taxon>
        <taxon>Insecta</taxon>
        <taxon>Pterygota</taxon>
        <taxon>Neoptera</taxon>
        <taxon>Endopterygota</taxon>
        <taxon>Coleoptera</taxon>
        <taxon>Polyphaga</taxon>
        <taxon>Cucujiformia</taxon>
        <taxon>Chrysomeloidea</taxon>
        <taxon>Chrysomelidae</taxon>
        <taxon>Bruchinae</taxon>
        <taxon>Bruchini</taxon>
        <taxon>Callosobruchus</taxon>
    </lineage>
</organism>
<name>A0A653DHU1_CALMS</name>
<evidence type="ECO:0000256" key="1">
    <source>
        <dbReference type="SAM" id="MobiDB-lite"/>
    </source>
</evidence>
<evidence type="ECO:0000256" key="2">
    <source>
        <dbReference type="SAM" id="SignalP"/>
    </source>
</evidence>
<dbReference type="AlphaFoldDB" id="A0A653DHU1"/>
<feature type="compositionally biased region" description="Low complexity" evidence="1">
    <location>
        <begin position="179"/>
        <end position="201"/>
    </location>
</feature>
<feature type="chain" id="PRO_5024928816" evidence="2">
    <location>
        <begin position="22"/>
        <end position="260"/>
    </location>
</feature>
<dbReference type="Proteomes" id="UP000410492">
    <property type="component" value="Unassembled WGS sequence"/>
</dbReference>
<feature type="signal peptide" evidence="2">
    <location>
        <begin position="1"/>
        <end position="21"/>
    </location>
</feature>
<feature type="compositionally biased region" description="Pro residues" evidence="1">
    <location>
        <begin position="83"/>
        <end position="98"/>
    </location>
</feature>
<dbReference type="EMBL" id="CAACVG010012163">
    <property type="protein sequence ID" value="VEN59760.1"/>
    <property type="molecule type" value="Genomic_DNA"/>
</dbReference>
<protein>
    <submittedName>
        <fullName evidence="3">Uncharacterized protein</fullName>
    </submittedName>
</protein>
<proteinExistence type="predicted"/>
<accession>A0A653DHU1</accession>
<sequence>MTTKILTSAFILATCCHSIASETQQEALENLGRKRRGYAYNLPKEISTDPSSFFSKWKPWGYTLSRPYFIPVYGAEGQPPLYFPPQPLLRNPGSPPDNPVRRRRPFKGPQYLPPKTDQPGKDMKVGNRFQSDDDDEEFRPVWGAILPTRPRPGKGNTIELSIDNEIQPPKNAARPRPPASKTTTTTSATTTTVPPSTTSRPGPSNCVWAVVSCCSVTTNAVPESCFEQRGCPGPFWGASPCDSDFAKAAIEAALKYYGGT</sequence>
<feature type="region of interest" description="Disordered" evidence="1">
    <location>
        <begin position="83"/>
        <end position="125"/>
    </location>
</feature>
<dbReference type="OrthoDB" id="6350087at2759"/>
<keyword evidence="2" id="KW-0732">Signal</keyword>
<feature type="region of interest" description="Disordered" evidence="1">
    <location>
        <begin position="166"/>
        <end position="202"/>
    </location>
</feature>
<reference evidence="3 4" key="1">
    <citation type="submission" date="2019-01" db="EMBL/GenBank/DDBJ databases">
        <authorList>
            <person name="Sayadi A."/>
        </authorList>
    </citation>
    <scope>NUCLEOTIDE SEQUENCE [LARGE SCALE GENOMIC DNA]</scope>
</reference>
<gene>
    <name evidence="3" type="ORF">CALMAC_LOCUS17666</name>
</gene>
<keyword evidence="4" id="KW-1185">Reference proteome</keyword>
<evidence type="ECO:0000313" key="3">
    <source>
        <dbReference type="EMBL" id="VEN59760.1"/>
    </source>
</evidence>
<evidence type="ECO:0000313" key="4">
    <source>
        <dbReference type="Proteomes" id="UP000410492"/>
    </source>
</evidence>